<name>A0A7W6NXZ0_9SPHN</name>
<keyword evidence="1" id="KW-0812">Transmembrane</keyword>
<feature type="transmembrane region" description="Helical" evidence="1">
    <location>
        <begin position="135"/>
        <end position="155"/>
    </location>
</feature>
<dbReference type="RefSeq" id="WP_183999482.1">
    <property type="nucleotide sequence ID" value="NZ_JACIEH010000003.1"/>
</dbReference>
<evidence type="ECO:0000313" key="3">
    <source>
        <dbReference type="Proteomes" id="UP000557392"/>
    </source>
</evidence>
<dbReference type="EMBL" id="JACIEH010000003">
    <property type="protein sequence ID" value="MBB4100162.1"/>
    <property type="molecule type" value="Genomic_DNA"/>
</dbReference>
<reference evidence="2 3" key="1">
    <citation type="submission" date="2020-08" db="EMBL/GenBank/DDBJ databases">
        <title>Genomic Encyclopedia of Type Strains, Phase IV (KMG-IV): sequencing the most valuable type-strain genomes for metagenomic binning, comparative biology and taxonomic classification.</title>
        <authorList>
            <person name="Goeker M."/>
        </authorList>
    </citation>
    <scope>NUCLEOTIDE SEQUENCE [LARGE SCALE GENOMIC DNA]</scope>
    <source>
        <strain evidence="2 3">DSM 101806</strain>
    </source>
</reference>
<feature type="transmembrane region" description="Helical" evidence="1">
    <location>
        <begin position="65"/>
        <end position="84"/>
    </location>
</feature>
<feature type="transmembrane region" description="Helical" evidence="1">
    <location>
        <begin position="33"/>
        <end position="53"/>
    </location>
</feature>
<organism evidence="2 3">
    <name type="scientific">Sphingomonas kyeonggiensis</name>
    <dbReference type="NCBI Taxonomy" id="1268553"/>
    <lineage>
        <taxon>Bacteria</taxon>
        <taxon>Pseudomonadati</taxon>
        <taxon>Pseudomonadota</taxon>
        <taxon>Alphaproteobacteria</taxon>
        <taxon>Sphingomonadales</taxon>
        <taxon>Sphingomonadaceae</taxon>
        <taxon>Sphingomonas</taxon>
    </lineage>
</organism>
<comment type="caution">
    <text evidence="2">The sequence shown here is derived from an EMBL/GenBank/DDBJ whole genome shotgun (WGS) entry which is preliminary data.</text>
</comment>
<dbReference type="Proteomes" id="UP000557392">
    <property type="component" value="Unassembled WGS sequence"/>
</dbReference>
<keyword evidence="3" id="KW-1185">Reference proteome</keyword>
<accession>A0A7W6NXZ0</accession>
<evidence type="ECO:0000256" key="1">
    <source>
        <dbReference type="SAM" id="Phobius"/>
    </source>
</evidence>
<gene>
    <name evidence="2" type="ORF">GGR46_003734</name>
</gene>
<proteinExistence type="predicted"/>
<sequence>MSDALIPLADQQIALTQAGLKSLIEETSASYRWLMASMLAINGAAAAAVLNGAMLPPAHKAAPLLFFYIGTMAALAIAFFGQLANRAMIAPVGNALVFWTQVKADQSLDEARWREIEAAITAAQKKGAASKLSGWISAAAFSLGILAAAISVFAVPAKADAQPGSHSVAAVRS</sequence>
<keyword evidence="1" id="KW-0472">Membrane</keyword>
<keyword evidence="1" id="KW-1133">Transmembrane helix</keyword>
<evidence type="ECO:0000313" key="2">
    <source>
        <dbReference type="EMBL" id="MBB4100162.1"/>
    </source>
</evidence>
<dbReference type="AlphaFoldDB" id="A0A7W6NXZ0"/>
<protein>
    <submittedName>
        <fullName evidence="2">Uncharacterized protein</fullName>
    </submittedName>
</protein>